<dbReference type="InParanoid" id="K4BRQ3"/>
<accession>K4BRQ3</accession>
<sequence>MGATSTNSLMIKLKPKIYEHFMLNVRILFIPLVCSEVPIIVICLPEPRGLSVRNLHKLSSFFDGFSASHKLAIFVALIVQVPEEGWTSGMRERGSIDKK</sequence>
<dbReference type="AlphaFoldDB" id="K4BRQ3"/>
<protein>
    <submittedName>
        <fullName evidence="1">Uncharacterized protein</fullName>
    </submittedName>
</protein>
<organism evidence="1">
    <name type="scientific">Solanum lycopersicum</name>
    <name type="common">Tomato</name>
    <name type="synonym">Lycopersicon esculentum</name>
    <dbReference type="NCBI Taxonomy" id="4081"/>
    <lineage>
        <taxon>Eukaryota</taxon>
        <taxon>Viridiplantae</taxon>
        <taxon>Streptophyta</taxon>
        <taxon>Embryophyta</taxon>
        <taxon>Tracheophyta</taxon>
        <taxon>Spermatophyta</taxon>
        <taxon>Magnoliopsida</taxon>
        <taxon>eudicotyledons</taxon>
        <taxon>Gunneridae</taxon>
        <taxon>Pentapetalae</taxon>
        <taxon>asterids</taxon>
        <taxon>lamiids</taxon>
        <taxon>Solanales</taxon>
        <taxon>Solanaceae</taxon>
        <taxon>Solanoideae</taxon>
        <taxon>Solaneae</taxon>
        <taxon>Solanum</taxon>
        <taxon>Solanum subgen. Lycopersicon</taxon>
    </lineage>
</organism>
<dbReference type="Proteomes" id="UP000004994">
    <property type="component" value="Chromosome 4"/>
</dbReference>
<proteinExistence type="predicted"/>
<dbReference type="OMA" id="FMLNVRI"/>
<dbReference type="eggNOG" id="ENOG502RS7A">
    <property type="taxonomic scope" value="Eukaryota"/>
</dbReference>
<dbReference type="HOGENOM" id="CLU_171529_0_0_1"/>
<reference evidence="1" key="1">
    <citation type="journal article" date="2012" name="Nature">
        <title>The tomato genome sequence provides insights into fleshy fruit evolution.</title>
        <authorList>
            <consortium name="Tomato Genome Consortium"/>
        </authorList>
    </citation>
    <scope>NUCLEOTIDE SEQUENCE [LARGE SCALE GENOMIC DNA]</scope>
    <source>
        <strain evidence="1">cv. Heinz 1706</strain>
    </source>
</reference>
<dbReference type="PaxDb" id="4081-Solyc04g049250.1.1"/>
<evidence type="ECO:0000313" key="2">
    <source>
        <dbReference type="Proteomes" id="UP000004994"/>
    </source>
</evidence>
<evidence type="ECO:0000313" key="1">
    <source>
        <dbReference type="EnsemblPlants" id="Solyc04g049250.1.1"/>
    </source>
</evidence>
<reference evidence="1" key="2">
    <citation type="submission" date="2015-06" db="UniProtKB">
        <authorList>
            <consortium name="EnsemblPlants"/>
        </authorList>
    </citation>
    <scope>IDENTIFICATION</scope>
    <source>
        <strain evidence="1">cv. Heinz 1706</strain>
    </source>
</reference>
<dbReference type="PhylomeDB" id="K4BRQ3"/>
<keyword evidence="2" id="KW-1185">Reference proteome</keyword>
<name>K4BRQ3_SOLLC</name>
<dbReference type="EnsemblPlants" id="Solyc04g049250.1.1">
    <property type="protein sequence ID" value="Solyc04g049250.1.1"/>
    <property type="gene ID" value="Solyc04g049250.1"/>
</dbReference>
<dbReference type="Gramene" id="Solyc04g049250.1.1">
    <property type="protein sequence ID" value="Solyc04g049250.1.1"/>
    <property type="gene ID" value="Solyc04g049250.1"/>
</dbReference>